<dbReference type="InterPro" id="IPR036640">
    <property type="entry name" value="ABC1_TM_sf"/>
</dbReference>
<dbReference type="SUPFAM" id="SSF90123">
    <property type="entry name" value="ABC transporter transmembrane region"/>
    <property type="match status" value="1"/>
</dbReference>
<dbReference type="Gramene" id="AUR62040486-RA">
    <property type="protein sequence ID" value="AUR62040486-RA:cds"/>
    <property type="gene ID" value="AUR62040486"/>
</dbReference>
<reference evidence="9" key="2">
    <citation type="submission" date="2021-03" db="UniProtKB">
        <authorList>
            <consortium name="EnsemblPlants"/>
        </authorList>
    </citation>
    <scope>IDENTIFICATION</scope>
</reference>
<evidence type="ECO:0000256" key="5">
    <source>
        <dbReference type="ARBA" id="ARBA00022989"/>
    </source>
</evidence>
<dbReference type="Proteomes" id="UP000596660">
    <property type="component" value="Unplaced"/>
</dbReference>
<proteinExistence type="predicted"/>
<dbReference type="GO" id="GO:0140359">
    <property type="term" value="F:ABC-type transporter activity"/>
    <property type="evidence" value="ECO:0007669"/>
    <property type="project" value="InterPro"/>
</dbReference>
<keyword evidence="7" id="KW-0732">Signal</keyword>
<name>A0A803N4W9_CHEQI</name>
<dbReference type="InterPro" id="IPR027417">
    <property type="entry name" value="P-loop_NTPase"/>
</dbReference>
<dbReference type="AlphaFoldDB" id="A0A803N4W9"/>
<evidence type="ECO:0000259" key="8">
    <source>
        <dbReference type="PROSITE" id="PS50929"/>
    </source>
</evidence>
<dbReference type="SUPFAM" id="SSF52540">
    <property type="entry name" value="P-loop containing nucleoside triphosphate hydrolases"/>
    <property type="match status" value="1"/>
</dbReference>
<feature type="domain" description="ABC transmembrane type-1" evidence="8">
    <location>
        <begin position="1"/>
        <end position="140"/>
    </location>
</feature>
<dbReference type="Pfam" id="PF00664">
    <property type="entry name" value="ABC_membrane"/>
    <property type="match status" value="1"/>
</dbReference>
<dbReference type="GO" id="GO:0005524">
    <property type="term" value="F:ATP binding"/>
    <property type="evidence" value="ECO:0007669"/>
    <property type="project" value="UniProtKB-KW"/>
</dbReference>
<keyword evidence="6" id="KW-0472">Membrane</keyword>
<keyword evidence="1" id="KW-0813">Transport</keyword>
<dbReference type="OMA" id="CINHTIF"/>
<keyword evidence="2" id="KW-0812">Transmembrane</keyword>
<dbReference type="Gene3D" id="1.20.1560.10">
    <property type="entry name" value="ABC transporter type 1, transmembrane domain"/>
    <property type="match status" value="1"/>
</dbReference>
<keyword evidence="4" id="KW-0067">ATP-binding</keyword>
<reference evidence="9" key="1">
    <citation type="journal article" date="2017" name="Nature">
        <title>The genome of Chenopodium quinoa.</title>
        <authorList>
            <person name="Jarvis D.E."/>
            <person name="Ho Y.S."/>
            <person name="Lightfoot D.J."/>
            <person name="Schmoeckel S.M."/>
            <person name="Li B."/>
            <person name="Borm T.J.A."/>
            <person name="Ohyanagi H."/>
            <person name="Mineta K."/>
            <person name="Michell C.T."/>
            <person name="Saber N."/>
            <person name="Kharbatia N.M."/>
            <person name="Rupper R.R."/>
            <person name="Sharp A.R."/>
            <person name="Dally N."/>
            <person name="Boughton B.A."/>
            <person name="Woo Y.H."/>
            <person name="Gao G."/>
            <person name="Schijlen E.G.W.M."/>
            <person name="Guo X."/>
            <person name="Momin A.A."/>
            <person name="Negrao S."/>
            <person name="Al-Babili S."/>
            <person name="Gehring C."/>
            <person name="Roessner U."/>
            <person name="Jung C."/>
            <person name="Murphy K."/>
            <person name="Arold S.T."/>
            <person name="Gojobori T."/>
            <person name="van der Linden C.G."/>
            <person name="van Loo E.N."/>
            <person name="Jellen E.N."/>
            <person name="Maughan P.J."/>
            <person name="Tester M."/>
        </authorList>
    </citation>
    <scope>NUCLEOTIDE SEQUENCE [LARGE SCALE GENOMIC DNA]</scope>
    <source>
        <strain evidence="9">cv. PI 614886</strain>
    </source>
</reference>
<keyword evidence="5" id="KW-1133">Transmembrane helix</keyword>
<protein>
    <recommendedName>
        <fullName evidence="8">ABC transmembrane type-1 domain-containing protein</fullName>
    </recommendedName>
</protein>
<accession>A0A803N4W9</accession>
<evidence type="ECO:0000256" key="2">
    <source>
        <dbReference type="ARBA" id="ARBA00022692"/>
    </source>
</evidence>
<feature type="signal peptide" evidence="7">
    <location>
        <begin position="1"/>
        <end position="20"/>
    </location>
</feature>
<evidence type="ECO:0000256" key="6">
    <source>
        <dbReference type="ARBA" id="ARBA00023136"/>
    </source>
</evidence>
<dbReference type="InterPro" id="IPR011527">
    <property type="entry name" value="ABC1_TM_dom"/>
</dbReference>
<organism evidence="9 10">
    <name type="scientific">Chenopodium quinoa</name>
    <name type="common">Quinoa</name>
    <dbReference type="NCBI Taxonomy" id="63459"/>
    <lineage>
        <taxon>Eukaryota</taxon>
        <taxon>Viridiplantae</taxon>
        <taxon>Streptophyta</taxon>
        <taxon>Embryophyta</taxon>
        <taxon>Tracheophyta</taxon>
        <taxon>Spermatophyta</taxon>
        <taxon>Magnoliopsida</taxon>
        <taxon>eudicotyledons</taxon>
        <taxon>Gunneridae</taxon>
        <taxon>Pentapetalae</taxon>
        <taxon>Caryophyllales</taxon>
        <taxon>Chenopodiaceae</taxon>
        <taxon>Chenopodioideae</taxon>
        <taxon>Atripliceae</taxon>
        <taxon>Chenopodium</taxon>
    </lineage>
</organism>
<sequence>MASLIVIVLTVICNAPIAKLQHMFQSKLMVAQDGRLKACSEALVNMKVLKLYAWETHFKNVVGTLRKEESKHLTPVQLQKSYNIFLFWMSPVLVSTATFWARYLLRIPLHANNVFTFLATLRLVQEPIRVIPDIIAAIIDAKVAFARIVNFLAAPELQTDNVRERSNMTCINHTIFIRSANLSWEMDSLKPTLRNIDLEIQLGNKIAICGEVGSGKSTLLTAILGEVACMDGTVSFFYNFHN</sequence>
<feature type="chain" id="PRO_5030548523" description="ABC transmembrane type-1 domain-containing protein" evidence="7">
    <location>
        <begin position="21"/>
        <end position="242"/>
    </location>
</feature>
<dbReference type="EnsemblPlants" id="AUR62040486-RA">
    <property type="protein sequence ID" value="AUR62040486-RA:cds"/>
    <property type="gene ID" value="AUR62040486"/>
</dbReference>
<keyword evidence="3" id="KW-0547">Nucleotide-binding</keyword>
<evidence type="ECO:0000256" key="7">
    <source>
        <dbReference type="SAM" id="SignalP"/>
    </source>
</evidence>
<evidence type="ECO:0000256" key="3">
    <source>
        <dbReference type="ARBA" id="ARBA00022741"/>
    </source>
</evidence>
<dbReference type="PROSITE" id="PS50929">
    <property type="entry name" value="ABC_TM1F"/>
    <property type="match status" value="1"/>
</dbReference>
<evidence type="ECO:0000313" key="10">
    <source>
        <dbReference type="Proteomes" id="UP000596660"/>
    </source>
</evidence>
<dbReference type="InterPro" id="IPR003439">
    <property type="entry name" value="ABC_transporter-like_ATP-bd"/>
</dbReference>
<keyword evidence="10" id="KW-1185">Reference proteome</keyword>
<dbReference type="GO" id="GO:0016020">
    <property type="term" value="C:membrane"/>
    <property type="evidence" value="ECO:0007669"/>
    <property type="project" value="InterPro"/>
</dbReference>
<dbReference type="Gene3D" id="3.40.50.300">
    <property type="entry name" value="P-loop containing nucleotide triphosphate hydrolases"/>
    <property type="match status" value="1"/>
</dbReference>
<dbReference type="PANTHER" id="PTHR24223:SF369">
    <property type="entry name" value="ABC TRANSPORTER C FAMILY MEMBER 10"/>
    <property type="match status" value="1"/>
</dbReference>
<dbReference type="InterPro" id="IPR050173">
    <property type="entry name" value="ABC_transporter_C-like"/>
</dbReference>
<dbReference type="PANTHER" id="PTHR24223">
    <property type="entry name" value="ATP-BINDING CASSETTE SUB-FAMILY C"/>
    <property type="match status" value="1"/>
</dbReference>
<evidence type="ECO:0000256" key="4">
    <source>
        <dbReference type="ARBA" id="ARBA00022840"/>
    </source>
</evidence>
<evidence type="ECO:0000313" key="9">
    <source>
        <dbReference type="EnsemblPlants" id="AUR62040486-RA:cds"/>
    </source>
</evidence>
<evidence type="ECO:0000256" key="1">
    <source>
        <dbReference type="ARBA" id="ARBA00022448"/>
    </source>
</evidence>
<dbReference type="GO" id="GO:0016887">
    <property type="term" value="F:ATP hydrolysis activity"/>
    <property type="evidence" value="ECO:0007669"/>
    <property type="project" value="InterPro"/>
</dbReference>
<dbReference type="Pfam" id="PF00005">
    <property type="entry name" value="ABC_tran"/>
    <property type="match status" value="1"/>
</dbReference>